<dbReference type="PATRIC" id="fig|156976.3.peg.1224"/>
<gene>
    <name evidence="1" type="ORF">AK829_06165</name>
</gene>
<dbReference type="EMBL" id="CP012342">
    <property type="protein sequence ID" value="AKV58822.1"/>
    <property type="molecule type" value="Genomic_DNA"/>
</dbReference>
<name>A0A0K1RBL2_9CORY</name>
<accession>A0A0K1RBL2</accession>
<organism evidence="1 2">
    <name type="scientific">Corynebacterium riegelii</name>
    <dbReference type="NCBI Taxonomy" id="156976"/>
    <lineage>
        <taxon>Bacteria</taxon>
        <taxon>Bacillati</taxon>
        <taxon>Actinomycetota</taxon>
        <taxon>Actinomycetes</taxon>
        <taxon>Mycobacteriales</taxon>
        <taxon>Corynebacteriaceae</taxon>
        <taxon>Corynebacterium</taxon>
    </lineage>
</organism>
<sequence>MAHEVHSVDPSLTAPDVLARAAESSVEGAVAVTSMASSCGLDELPAWLSLNAAASLLGLSALHVRLLGRDGKVMLRSTRDGVEVETASVLSRLPDTIRSREIFARHAAHPDELVASAVASLSE</sequence>
<proteinExistence type="predicted"/>
<dbReference type="AlphaFoldDB" id="A0A0K1RBL2"/>
<evidence type="ECO:0000313" key="2">
    <source>
        <dbReference type="Proteomes" id="UP000060016"/>
    </source>
</evidence>
<reference evidence="1 2" key="1">
    <citation type="submission" date="2015-08" db="EMBL/GenBank/DDBJ databases">
        <authorList>
            <person name="Babu N.S."/>
            <person name="Beckwith C.J."/>
            <person name="Beseler K.G."/>
            <person name="Brison A."/>
            <person name="Carone J.V."/>
            <person name="Caskin T.P."/>
            <person name="Diamond M."/>
            <person name="Durham M.E."/>
            <person name="Foxe J.M."/>
            <person name="Go M."/>
            <person name="Henderson B.A."/>
            <person name="Jones I.B."/>
            <person name="McGettigan J.A."/>
            <person name="Micheletti S.J."/>
            <person name="Nasrallah M.E."/>
            <person name="Ortiz D."/>
            <person name="Piller C.R."/>
            <person name="Privatt S.R."/>
            <person name="Schneider S.L."/>
            <person name="Sharp S."/>
            <person name="Smith T.C."/>
            <person name="Stanton J.D."/>
            <person name="Ullery H.E."/>
            <person name="Wilson R.J."/>
            <person name="Serrano M.G."/>
            <person name="Buck G."/>
            <person name="Lee V."/>
            <person name="Wang Y."/>
            <person name="Carvalho R."/>
            <person name="Voegtly L."/>
            <person name="Shi R."/>
            <person name="Duckworth R."/>
            <person name="Johnson A."/>
            <person name="Loviza R."/>
            <person name="Walstead R."/>
            <person name="Shah Z."/>
            <person name="Kiflezghi M."/>
            <person name="Wade K."/>
            <person name="Ball S.L."/>
            <person name="Bradley K.W."/>
            <person name="Asai D.J."/>
            <person name="Bowman C.A."/>
            <person name="Russell D.A."/>
            <person name="Pope W.H."/>
            <person name="Jacobs-Sera D."/>
            <person name="Hendrix R.W."/>
            <person name="Hatfull G.F."/>
        </authorList>
    </citation>
    <scope>NUCLEOTIDE SEQUENCE [LARGE SCALE GENOMIC DNA]</scope>
    <source>
        <strain evidence="1 2">PUDD_83A45</strain>
    </source>
</reference>
<evidence type="ECO:0000313" key="1">
    <source>
        <dbReference type="EMBL" id="AKV58822.1"/>
    </source>
</evidence>
<protein>
    <submittedName>
        <fullName evidence="1">Uncharacterized protein</fullName>
    </submittedName>
</protein>
<dbReference type="KEGG" id="crie:AK829_06165"/>
<dbReference type="Proteomes" id="UP000060016">
    <property type="component" value="Chromosome"/>
</dbReference>
<dbReference type="RefSeq" id="WP_052205069.1">
    <property type="nucleotide sequence ID" value="NZ_CP012342.1"/>
</dbReference>
<keyword evidence="2" id="KW-1185">Reference proteome</keyword>